<proteinExistence type="predicted"/>
<evidence type="ECO:0000313" key="3">
    <source>
        <dbReference type="Proteomes" id="UP000266723"/>
    </source>
</evidence>
<evidence type="ECO:0000313" key="2">
    <source>
        <dbReference type="EMBL" id="KAF3612265.1"/>
    </source>
</evidence>
<feature type="signal peptide" evidence="1">
    <location>
        <begin position="1"/>
        <end position="21"/>
    </location>
</feature>
<feature type="chain" id="PRO_5046260349" evidence="1">
    <location>
        <begin position="22"/>
        <end position="94"/>
    </location>
</feature>
<comment type="caution">
    <text evidence="2">The sequence shown here is derived from an EMBL/GenBank/DDBJ whole genome shotgun (WGS) entry which is preliminary data.</text>
</comment>
<keyword evidence="3" id="KW-1185">Reference proteome</keyword>
<accession>A0ABQ7FAN1</accession>
<dbReference type="Proteomes" id="UP000266723">
    <property type="component" value="Unassembled WGS sequence"/>
</dbReference>
<evidence type="ECO:0000256" key="1">
    <source>
        <dbReference type="SAM" id="SignalP"/>
    </source>
</evidence>
<gene>
    <name evidence="2" type="ORF">DY000_02051099</name>
</gene>
<keyword evidence="1" id="KW-0732">Signal</keyword>
<dbReference type="EMBL" id="QGKV02000297">
    <property type="protein sequence ID" value="KAF3612265.1"/>
    <property type="molecule type" value="Genomic_DNA"/>
</dbReference>
<organism evidence="2 3">
    <name type="scientific">Brassica cretica</name>
    <name type="common">Mustard</name>
    <dbReference type="NCBI Taxonomy" id="69181"/>
    <lineage>
        <taxon>Eukaryota</taxon>
        <taxon>Viridiplantae</taxon>
        <taxon>Streptophyta</taxon>
        <taxon>Embryophyta</taxon>
        <taxon>Tracheophyta</taxon>
        <taxon>Spermatophyta</taxon>
        <taxon>Magnoliopsida</taxon>
        <taxon>eudicotyledons</taxon>
        <taxon>Gunneridae</taxon>
        <taxon>Pentapetalae</taxon>
        <taxon>rosids</taxon>
        <taxon>malvids</taxon>
        <taxon>Brassicales</taxon>
        <taxon>Brassicaceae</taxon>
        <taxon>Brassiceae</taxon>
        <taxon>Brassica</taxon>
    </lineage>
</organism>
<sequence>MLCSHLYWSLLLAGAMLRCYAQVRDGGTGHSGSVQGRDGTQRVGTVQLPSLAHVLMKIESRGPVPPRLVQVAGRDWAAHLETASRTDLYRQDLH</sequence>
<reference evidence="2 3" key="1">
    <citation type="journal article" date="2020" name="BMC Genomics">
        <title>Intraspecific diversification of the crop wild relative Brassica cretica Lam. using demographic model selection.</title>
        <authorList>
            <person name="Kioukis A."/>
            <person name="Michalopoulou V.A."/>
            <person name="Briers L."/>
            <person name="Pirintsos S."/>
            <person name="Studholme D.J."/>
            <person name="Pavlidis P."/>
            <person name="Sarris P.F."/>
        </authorList>
    </citation>
    <scope>NUCLEOTIDE SEQUENCE [LARGE SCALE GENOMIC DNA]</scope>
    <source>
        <strain evidence="3">cv. PFS-1207/04</strain>
    </source>
</reference>
<name>A0ABQ7FAN1_BRACR</name>
<protein>
    <submittedName>
        <fullName evidence="2">Uncharacterized protein</fullName>
    </submittedName>
</protein>